<organism evidence="9 10">
    <name type="scientific">Ephemerocybe angulata</name>
    <dbReference type="NCBI Taxonomy" id="980116"/>
    <lineage>
        <taxon>Eukaryota</taxon>
        <taxon>Fungi</taxon>
        <taxon>Dikarya</taxon>
        <taxon>Basidiomycota</taxon>
        <taxon>Agaricomycotina</taxon>
        <taxon>Agaricomycetes</taxon>
        <taxon>Agaricomycetidae</taxon>
        <taxon>Agaricales</taxon>
        <taxon>Agaricineae</taxon>
        <taxon>Psathyrellaceae</taxon>
        <taxon>Ephemerocybe</taxon>
    </lineage>
</organism>
<name>A0A8H5CAU8_9AGAR</name>
<evidence type="ECO:0000256" key="1">
    <source>
        <dbReference type="ARBA" id="ARBA00004123"/>
    </source>
</evidence>
<dbReference type="PANTHER" id="PTHR10527">
    <property type="entry name" value="IMPORTIN BETA"/>
    <property type="match status" value="1"/>
</dbReference>
<sequence>MDSQALQKLHDLLLQSTSNDTGLVKTATALLNQEFYKQPQCIAGLAQIIGNSPEQAVRQLAAVELRKRVSQNSGNLWTLLDQNSRETIKAQLPQLILTESNKLVRHSAARVIAAIASIEIPNGTWDQLLPFLKSTCASNDVAHREVGSFILFAVLENIVDGIPLNDLYALFGQLVSDPASIDVRITTVRSLGVIAQYIDIDDKQALNAYRTLLPSIFRVIGETVETGNEAGARHLFDVLETLLILEVPILGRNIPELVQFLLQCGANAAYEADLRVLALNALNWTVQYKKSKVQSLNLARDILVGLMPITSEAEPEDIDDDAPSRSALRIIDGLATNLPPDQVFPPLRDLILEYVRSADPSHRRGAMLALGVSVEGCSEFMTPLMDQIWPFIEGGLRDSDGSVRKATCIAVSCLCEWLEDPCVSKHEFLMPSIMALINDPVTQKAACTALDALLEILHEHIDQYLQLIMEQLAGLLQTAPISVKAVVTGAIGSAAHASKERFIPYFQQTITVLANFLTLTEEGEETELRGITMDAIGTFAEAVGKDNFRPYFPDMMAQAFNGLEMGRPRLRECSFLFFGVMAQVFGEEFAPYLERVVPALLESCKQLEQGEEQSSELIANAAQAFSSGASPSDAINISGDVDANGNPSIELEDLDLDKMLDVNSAVAVEKEIAADTIGTLFSSTKAHFLPYVEPCTIELLELLNHYYEGIRKSATDSLLQTVRTFHEISDEPEWVAGLQVVHPLKSQVKELVEHVIVPLLDMFETEDNKSVVSSLCMGLAETINVVGPALYGPHLEQICEIAIQILEQKALCQQDPDQDDDDVAPEYQAEYDSVLISSAGDLVASVANTLGADFEPAFRKFFPLISRYYKKSRSLSDRSSAIGCLAEIISGMKGAITPHTIPLAELFHKALEDDEPEVLSNAAFAVGLLVENTDVDLSSQFGVILSALQPLFQVDDNSSGARLNAKDNATGAVARLIVRNVNALPLDQVLPVFISALPLKNDYLENRPVFRALFHLFRVNGAALYPYMDRLLAVFAHVLDPSAADQVGDEIRAELINLIVAINGEEPAKVQAAGLGVFLPGA</sequence>
<dbReference type="Proteomes" id="UP000541558">
    <property type="component" value="Unassembled WGS sequence"/>
</dbReference>
<dbReference type="PROSITE" id="PS50166">
    <property type="entry name" value="IMPORTIN_B_NT"/>
    <property type="match status" value="1"/>
</dbReference>
<keyword evidence="4" id="KW-0963">Cytoplasm</keyword>
<dbReference type="InterPro" id="IPR001494">
    <property type="entry name" value="Importin-beta_N"/>
</dbReference>
<dbReference type="InterPro" id="IPR058584">
    <property type="entry name" value="IMB1_TNPO1-like_TPR"/>
</dbReference>
<evidence type="ECO:0000256" key="5">
    <source>
        <dbReference type="ARBA" id="ARBA00022737"/>
    </source>
</evidence>
<keyword evidence="10" id="KW-1185">Reference proteome</keyword>
<evidence type="ECO:0000256" key="3">
    <source>
        <dbReference type="ARBA" id="ARBA00022448"/>
    </source>
</evidence>
<dbReference type="EMBL" id="JAACJK010000014">
    <property type="protein sequence ID" value="KAF5338345.1"/>
    <property type="molecule type" value="Genomic_DNA"/>
</dbReference>
<dbReference type="GO" id="GO:0006606">
    <property type="term" value="P:protein import into nucleus"/>
    <property type="evidence" value="ECO:0007669"/>
    <property type="project" value="InterPro"/>
</dbReference>
<evidence type="ECO:0000313" key="9">
    <source>
        <dbReference type="EMBL" id="KAF5338345.1"/>
    </source>
</evidence>
<dbReference type="InterPro" id="IPR011989">
    <property type="entry name" value="ARM-like"/>
</dbReference>
<dbReference type="InterPro" id="IPR057672">
    <property type="entry name" value="TPR_IPO4/5"/>
</dbReference>
<keyword evidence="6" id="KW-0653">Protein transport</keyword>
<dbReference type="AlphaFoldDB" id="A0A8H5CAU8"/>
<evidence type="ECO:0000259" key="8">
    <source>
        <dbReference type="PROSITE" id="PS50166"/>
    </source>
</evidence>
<keyword evidence="3" id="KW-0813">Transport</keyword>
<dbReference type="SUPFAM" id="SSF48371">
    <property type="entry name" value="ARM repeat"/>
    <property type="match status" value="2"/>
</dbReference>
<dbReference type="GO" id="GO:0031267">
    <property type="term" value="F:small GTPase binding"/>
    <property type="evidence" value="ECO:0007669"/>
    <property type="project" value="InterPro"/>
</dbReference>
<comment type="subcellular location">
    <subcellularLocation>
        <location evidence="2">Cytoplasm</location>
    </subcellularLocation>
    <subcellularLocation>
        <location evidence="1">Nucleus</location>
    </subcellularLocation>
</comment>
<evidence type="ECO:0000256" key="4">
    <source>
        <dbReference type="ARBA" id="ARBA00022490"/>
    </source>
</evidence>
<evidence type="ECO:0000256" key="2">
    <source>
        <dbReference type="ARBA" id="ARBA00004496"/>
    </source>
</evidence>
<dbReference type="OrthoDB" id="7862313at2759"/>
<evidence type="ECO:0000256" key="6">
    <source>
        <dbReference type="ARBA" id="ARBA00022927"/>
    </source>
</evidence>
<dbReference type="Pfam" id="PF25574">
    <property type="entry name" value="TPR_IMB1"/>
    <property type="match status" value="1"/>
</dbReference>
<protein>
    <recommendedName>
        <fullName evidence="8">Importin N-terminal domain-containing protein</fullName>
    </recommendedName>
</protein>
<dbReference type="Gene3D" id="1.25.10.10">
    <property type="entry name" value="Leucine-rich Repeat Variant"/>
    <property type="match status" value="1"/>
</dbReference>
<dbReference type="Pfam" id="PF03810">
    <property type="entry name" value="IBN_N"/>
    <property type="match status" value="1"/>
</dbReference>
<evidence type="ECO:0000313" key="10">
    <source>
        <dbReference type="Proteomes" id="UP000541558"/>
    </source>
</evidence>
<keyword evidence="5" id="KW-0677">Repeat</keyword>
<comment type="caution">
    <text evidence="9">The sequence shown here is derived from an EMBL/GenBank/DDBJ whole genome shotgun (WGS) entry which is preliminary data.</text>
</comment>
<dbReference type="InterPro" id="IPR016024">
    <property type="entry name" value="ARM-type_fold"/>
</dbReference>
<dbReference type="SMART" id="SM00913">
    <property type="entry name" value="IBN_N"/>
    <property type="match status" value="1"/>
</dbReference>
<reference evidence="9 10" key="1">
    <citation type="journal article" date="2020" name="ISME J.">
        <title>Uncovering the hidden diversity of litter-decomposition mechanisms in mushroom-forming fungi.</title>
        <authorList>
            <person name="Floudas D."/>
            <person name="Bentzer J."/>
            <person name="Ahren D."/>
            <person name="Johansson T."/>
            <person name="Persson P."/>
            <person name="Tunlid A."/>
        </authorList>
    </citation>
    <scope>NUCLEOTIDE SEQUENCE [LARGE SCALE GENOMIC DNA]</scope>
    <source>
        <strain evidence="9 10">CBS 175.51</strain>
    </source>
</reference>
<accession>A0A8H5CAU8</accession>
<dbReference type="InterPro" id="IPR040122">
    <property type="entry name" value="Importin_beta"/>
</dbReference>
<keyword evidence="7" id="KW-0539">Nucleus</keyword>
<dbReference type="GO" id="GO:0005737">
    <property type="term" value="C:cytoplasm"/>
    <property type="evidence" value="ECO:0007669"/>
    <property type="project" value="UniProtKB-SubCell"/>
</dbReference>
<evidence type="ECO:0000256" key="7">
    <source>
        <dbReference type="ARBA" id="ARBA00023242"/>
    </source>
</evidence>
<dbReference type="Pfam" id="PF25780">
    <property type="entry name" value="TPR_IPO5"/>
    <property type="match status" value="1"/>
</dbReference>
<dbReference type="Pfam" id="PF13513">
    <property type="entry name" value="HEAT_EZ"/>
    <property type="match status" value="1"/>
</dbReference>
<gene>
    <name evidence="9" type="ORF">D9611_012508</name>
</gene>
<feature type="domain" description="Importin N-terminal" evidence="8">
    <location>
        <begin position="27"/>
        <end position="98"/>
    </location>
</feature>
<proteinExistence type="predicted"/>